<comment type="caution">
    <text evidence="8">The sequence shown here is derived from an EMBL/GenBank/DDBJ whole genome shotgun (WGS) entry which is preliminary data.</text>
</comment>
<dbReference type="AlphaFoldDB" id="A0A5C5X6V2"/>
<dbReference type="Gene3D" id="3.40.50.300">
    <property type="entry name" value="P-loop containing nucleotide triphosphate hydrolases"/>
    <property type="match status" value="1"/>
</dbReference>
<proteinExistence type="inferred from homology"/>
<sequence>MTTTSSTIPLLYPDEARLLFGPSDSHVRRLRDAYGTAIVLRGDSIVIEGESDAVDSTVNAFEQLREIIKRDGIAHDAVVDRLLSNQTEERPSSEQVIDLFEKAKRIQPRTPGQAKYVEAIRNHDLVFCKGPAGCGKTYLAVAMAVNALRSEKVRRIVLVRPAVEAGEKLGFLPGDMLAKVNPFLRPLLDSMNDMLNFEQVRLYIENDVVEIVPLAFMRGRTLNDTFIILDEAQNTTITQMKMFLTRMGEGSTIVVTGDATQTDLPDNVTSGFNDAIRRLGRIQGVQVVELTGEDIVRHRLVREIVKAYDDQETRPTRNRYATTEVATASMEKS</sequence>
<keyword evidence="4" id="KW-0547">Nucleotide-binding</keyword>
<evidence type="ECO:0000256" key="3">
    <source>
        <dbReference type="ARBA" id="ARBA00022490"/>
    </source>
</evidence>
<evidence type="ECO:0000256" key="1">
    <source>
        <dbReference type="ARBA" id="ARBA00004496"/>
    </source>
</evidence>
<dbReference type="Proteomes" id="UP000317243">
    <property type="component" value="Unassembled WGS sequence"/>
</dbReference>
<name>A0A5C5X6V2_9PLAN</name>
<dbReference type="EMBL" id="SIHI01000001">
    <property type="protein sequence ID" value="TWT57993.1"/>
    <property type="molecule type" value="Genomic_DNA"/>
</dbReference>
<dbReference type="InterPro" id="IPR027417">
    <property type="entry name" value="P-loop_NTPase"/>
</dbReference>
<dbReference type="SUPFAM" id="SSF52540">
    <property type="entry name" value="P-loop containing nucleoside triphosphate hydrolases"/>
    <property type="match status" value="1"/>
</dbReference>
<keyword evidence="5" id="KW-0067">ATP-binding</keyword>
<accession>A0A5C5X6V2</accession>
<evidence type="ECO:0000256" key="6">
    <source>
        <dbReference type="ARBA" id="ARBA00039970"/>
    </source>
</evidence>
<comment type="similarity">
    <text evidence="2">Belongs to the PhoH family.</text>
</comment>
<dbReference type="RefSeq" id="WP_146508092.1">
    <property type="nucleotide sequence ID" value="NZ_SIHI01000001.1"/>
</dbReference>
<reference evidence="8 9" key="1">
    <citation type="submission" date="2019-02" db="EMBL/GenBank/DDBJ databases">
        <title>Deep-cultivation of Planctomycetes and their phenomic and genomic characterization uncovers novel biology.</title>
        <authorList>
            <person name="Wiegand S."/>
            <person name="Jogler M."/>
            <person name="Boedeker C."/>
            <person name="Pinto D."/>
            <person name="Vollmers J."/>
            <person name="Rivas-Marin E."/>
            <person name="Kohn T."/>
            <person name="Peeters S.H."/>
            <person name="Heuer A."/>
            <person name="Rast P."/>
            <person name="Oberbeckmann S."/>
            <person name="Bunk B."/>
            <person name="Jeske O."/>
            <person name="Meyerdierks A."/>
            <person name="Storesund J.E."/>
            <person name="Kallscheuer N."/>
            <person name="Luecker S."/>
            <person name="Lage O.M."/>
            <person name="Pohl T."/>
            <person name="Merkel B.J."/>
            <person name="Hornburger P."/>
            <person name="Mueller R.-W."/>
            <person name="Bruemmer F."/>
            <person name="Labrenz M."/>
            <person name="Spormann A.M."/>
            <person name="Op Den Camp H."/>
            <person name="Overmann J."/>
            <person name="Amann R."/>
            <person name="Jetten M.S.M."/>
            <person name="Mascher T."/>
            <person name="Medema M.H."/>
            <person name="Devos D.P."/>
            <person name="Kaster A.-K."/>
            <person name="Ovreas L."/>
            <person name="Rohde M."/>
            <person name="Galperin M.Y."/>
            <person name="Jogler C."/>
        </authorList>
    </citation>
    <scope>NUCLEOTIDE SEQUENCE [LARGE SCALE GENOMIC DNA]</scope>
    <source>
        <strain evidence="8 9">KOR42</strain>
    </source>
</reference>
<keyword evidence="3" id="KW-0963">Cytoplasm</keyword>
<dbReference type="FunFam" id="3.40.50.300:FF:000013">
    <property type="entry name" value="PhoH family ATPase"/>
    <property type="match status" value="1"/>
</dbReference>
<evidence type="ECO:0000256" key="4">
    <source>
        <dbReference type="ARBA" id="ARBA00022741"/>
    </source>
</evidence>
<dbReference type="PANTHER" id="PTHR30473">
    <property type="entry name" value="PROTEIN PHOH"/>
    <property type="match status" value="1"/>
</dbReference>
<protein>
    <recommendedName>
        <fullName evidence="6">PhoH-like protein</fullName>
    </recommendedName>
</protein>
<dbReference type="Pfam" id="PF02562">
    <property type="entry name" value="PhoH"/>
    <property type="match status" value="1"/>
</dbReference>
<gene>
    <name evidence="8" type="primary">ybeZ_1</name>
    <name evidence="8" type="ORF">KOR42_13610</name>
</gene>
<evidence type="ECO:0000259" key="7">
    <source>
        <dbReference type="Pfam" id="PF02562"/>
    </source>
</evidence>
<dbReference type="OrthoDB" id="9773137at2"/>
<feature type="domain" description="PhoH-like protein" evidence="7">
    <location>
        <begin position="106"/>
        <end position="309"/>
    </location>
</feature>
<dbReference type="GO" id="GO:0005829">
    <property type="term" value="C:cytosol"/>
    <property type="evidence" value="ECO:0007669"/>
    <property type="project" value="TreeGrafter"/>
</dbReference>
<organism evidence="8 9">
    <name type="scientific">Thalassoglobus neptunius</name>
    <dbReference type="NCBI Taxonomy" id="1938619"/>
    <lineage>
        <taxon>Bacteria</taxon>
        <taxon>Pseudomonadati</taxon>
        <taxon>Planctomycetota</taxon>
        <taxon>Planctomycetia</taxon>
        <taxon>Planctomycetales</taxon>
        <taxon>Planctomycetaceae</taxon>
        <taxon>Thalassoglobus</taxon>
    </lineage>
</organism>
<evidence type="ECO:0000256" key="5">
    <source>
        <dbReference type="ARBA" id="ARBA00022840"/>
    </source>
</evidence>
<dbReference type="PANTHER" id="PTHR30473:SF1">
    <property type="entry name" value="PHOH-LIKE PROTEIN"/>
    <property type="match status" value="1"/>
</dbReference>
<keyword evidence="9" id="KW-1185">Reference proteome</keyword>
<dbReference type="GO" id="GO:0005524">
    <property type="term" value="F:ATP binding"/>
    <property type="evidence" value="ECO:0007669"/>
    <property type="project" value="UniProtKB-KW"/>
</dbReference>
<dbReference type="InterPro" id="IPR003714">
    <property type="entry name" value="PhoH"/>
</dbReference>
<evidence type="ECO:0000313" key="8">
    <source>
        <dbReference type="EMBL" id="TWT57993.1"/>
    </source>
</evidence>
<evidence type="ECO:0000313" key="9">
    <source>
        <dbReference type="Proteomes" id="UP000317243"/>
    </source>
</evidence>
<dbReference type="InterPro" id="IPR051451">
    <property type="entry name" value="PhoH2-like"/>
</dbReference>
<evidence type="ECO:0000256" key="2">
    <source>
        <dbReference type="ARBA" id="ARBA00010393"/>
    </source>
</evidence>
<comment type="subcellular location">
    <subcellularLocation>
        <location evidence="1">Cytoplasm</location>
    </subcellularLocation>
</comment>